<evidence type="ECO:0000256" key="6">
    <source>
        <dbReference type="ARBA" id="ARBA00022839"/>
    </source>
</evidence>
<dbReference type="InterPro" id="IPR011129">
    <property type="entry name" value="CSD"/>
</dbReference>
<dbReference type="PANTHER" id="PTHR23355:SF9">
    <property type="entry name" value="DIS3-LIKE EXONUCLEASE 2"/>
    <property type="match status" value="1"/>
</dbReference>
<evidence type="ECO:0000256" key="1">
    <source>
        <dbReference type="ARBA" id="ARBA00001849"/>
    </source>
</evidence>
<comment type="catalytic activity">
    <reaction evidence="1 8">
        <text>Exonucleolytic cleavage in the 3'- to 5'-direction to yield nucleoside 5'-phosphates.</text>
        <dbReference type="EC" id="3.1.13.1"/>
    </reaction>
</comment>
<dbReference type="InterPro" id="IPR011805">
    <property type="entry name" value="RNase_R"/>
</dbReference>
<dbReference type="SMART" id="SM00357">
    <property type="entry name" value="CSP"/>
    <property type="match status" value="2"/>
</dbReference>
<feature type="domain" description="S1 motif" evidence="9">
    <location>
        <begin position="634"/>
        <end position="715"/>
    </location>
</feature>
<dbReference type="RefSeq" id="WP_133944581.1">
    <property type="nucleotide sequence ID" value="NZ_SOEO01000002.1"/>
</dbReference>
<dbReference type="AlphaFoldDB" id="A0A4R8IGH5"/>
<evidence type="ECO:0000259" key="9">
    <source>
        <dbReference type="PROSITE" id="PS50126"/>
    </source>
</evidence>
<dbReference type="PANTHER" id="PTHR23355">
    <property type="entry name" value="RIBONUCLEASE"/>
    <property type="match status" value="1"/>
</dbReference>
<dbReference type="Proteomes" id="UP000295313">
    <property type="component" value="Unassembled WGS sequence"/>
</dbReference>
<dbReference type="GO" id="GO:0005829">
    <property type="term" value="C:cytosol"/>
    <property type="evidence" value="ECO:0007669"/>
    <property type="project" value="UniProtKB-ARBA"/>
</dbReference>
<evidence type="ECO:0000256" key="2">
    <source>
        <dbReference type="ARBA" id="ARBA00004496"/>
    </source>
</evidence>
<name>A0A4R8IGH5_9FLAO</name>
<keyword evidence="4 8" id="KW-0540">Nuclease</keyword>
<dbReference type="InterPro" id="IPR013223">
    <property type="entry name" value="RNase_B_OB_dom"/>
</dbReference>
<proteinExistence type="inferred from homology"/>
<dbReference type="GO" id="GO:0006402">
    <property type="term" value="P:mRNA catabolic process"/>
    <property type="evidence" value="ECO:0007669"/>
    <property type="project" value="TreeGrafter"/>
</dbReference>
<evidence type="ECO:0000313" key="11">
    <source>
        <dbReference type="Proteomes" id="UP000295313"/>
    </source>
</evidence>
<keyword evidence="7 8" id="KW-0694">RNA-binding</keyword>
<keyword evidence="5 8" id="KW-0378">Hydrolase</keyword>
<dbReference type="Pfam" id="PF00773">
    <property type="entry name" value="RNB"/>
    <property type="match status" value="1"/>
</dbReference>
<keyword evidence="3 8" id="KW-0963">Cytoplasm</keyword>
<dbReference type="Pfam" id="PF08206">
    <property type="entry name" value="OB_RNB"/>
    <property type="match status" value="1"/>
</dbReference>
<dbReference type="PROSITE" id="PS50126">
    <property type="entry name" value="S1"/>
    <property type="match status" value="1"/>
</dbReference>
<evidence type="ECO:0000256" key="3">
    <source>
        <dbReference type="ARBA" id="ARBA00022490"/>
    </source>
</evidence>
<dbReference type="SMART" id="SM00316">
    <property type="entry name" value="S1"/>
    <property type="match status" value="1"/>
</dbReference>
<dbReference type="InterPro" id="IPR022966">
    <property type="entry name" value="RNase_II/R_CS"/>
</dbReference>
<dbReference type="InterPro" id="IPR050180">
    <property type="entry name" value="RNR_Ribonuclease"/>
</dbReference>
<dbReference type="GO" id="GO:0003723">
    <property type="term" value="F:RNA binding"/>
    <property type="evidence" value="ECO:0007669"/>
    <property type="project" value="UniProtKB-UniRule"/>
</dbReference>
<keyword evidence="11" id="KW-1185">Reference proteome</keyword>
<sequence>MKNKKNTSHKNEQKLLDLGRTILRFMNQKTSKIYNYKQIADGIDYKNPRQRELVIQALHRLQALQKIKETEKGKYIVNLNIEGTLTGVIDFNQSGNAYVKVEGMPDDIFVHQKNVKDALQGDKVLLVTYNFKGKKVEGSVAEVLERAKDTFVGIFQQIADKDFGFVVFEKRTMNTDMFISKNHFNGAQDGDKVIVKMREWRPGSKNPEGEIVTVLGTPGDHETEIHAILAEYGLPYNFEPEVEHDADQIDRSINDEEVAKRWDMRDICTFTIDPKDAKDFDDALSIQKLENGLWQIGVHIADVSHYVKPGTILDDEAYKRATSVYLVDRVVPMLPEVLSNDVCSLRPNEDKFTFSAVFELDEDAKIHKQWFGRTVIHSDRRFSYEEAQERIETQEGDLTTEILQLDKLAKILRAERIRNGAITFDRSEVRFNLDENSKPIGVYFKVSKDSNHLIEEFMLLANKKVSEFISLNKRNEPTGNTFIYRIHDDPDPAKLTALRDFVGTFGYKMDLANTQTVAQSLNRLLSDVKGKGEENMIETLAMRSMSKAVYSTDPIGHYGLGFEYYSHFTSPIRRYPDLIAHRLLQHYLDGGKSPNREVVEEQSKHCSAMERLASEAERESIKFMQVKFMEDHVGEVFSGVISGVAEYGFWVEIPENGAEGMIKLRDLVDDSYSLDAKNYSIIGSRTGNTFQLGDEVKIKVVKANLIAKQLDFKIVE</sequence>
<evidence type="ECO:0000313" key="10">
    <source>
        <dbReference type="EMBL" id="TDX84584.1"/>
    </source>
</evidence>
<dbReference type="InterPro" id="IPR040476">
    <property type="entry name" value="CSD2"/>
</dbReference>
<dbReference type="NCBIfam" id="TIGR00358">
    <property type="entry name" value="3_prime_RNase"/>
    <property type="match status" value="1"/>
</dbReference>
<evidence type="ECO:0000256" key="4">
    <source>
        <dbReference type="ARBA" id="ARBA00022722"/>
    </source>
</evidence>
<accession>A0A4R8IGH5</accession>
<dbReference type="Pfam" id="PF00575">
    <property type="entry name" value="S1"/>
    <property type="match status" value="1"/>
</dbReference>
<comment type="function">
    <text evidence="8">3'-5' exoribonuclease that releases 5'-nucleoside monophosphates and is involved in maturation of structured RNAs.</text>
</comment>
<dbReference type="Gene3D" id="2.40.50.140">
    <property type="entry name" value="Nucleic acid-binding proteins"/>
    <property type="match status" value="3"/>
</dbReference>
<gene>
    <name evidence="8" type="primary">rnr</name>
    <name evidence="10" type="ORF">B0I22_2209</name>
</gene>
<protein>
    <recommendedName>
        <fullName evidence="8">Ribonuclease R</fullName>
        <shortName evidence="8">RNase R</shortName>
        <ecNumber evidence="8">3.1.13.1</ecNumber>
    </recommendedName>
</protein>
<dbReference type="EMBL" id="SOEO01000002">
    <property type="protein sequence ID" value="TDX84584.1"/>
    <property type="molecule type" value="Genomic_DNA"/>
</dbReference>
<dbReference type="GO" id="GO:0008859">
    <property type="term" value="F:exoribonuclease II activity"/>
    <property type="evidence" value="ECO:0007669"/>
    <property type="project" value="UniProtKB-UniRule"/>
</dbReference>
<dbReference type="InterPro" id="IPR004476">
    <property type="entry name" value="RNase_II/RNase_R"/>
</dbReference>
<organism evidence="10 11">
    <name type="scientific">Epilithonimonas xixisoli</name>
    <dbReference type="NCBI Taxonomy" id="1476462"/>
    <lineage>
        <taxon>Bacteria</taxon>
        <taxon>Pseudomonadati</taxon>
        <taxon>Bacteroidota</taxon>
        <taxon>Flavobacteriia</taxon>
        <taxon>Flavobacteriales</taxon>
        <taxon>Weeksellaceae</taxon>
        <taxon>Chryseobacterium group</taxon>
        <taxon>Epilithonimonas</taxon>
    </lineage>
</organism>
<dbReference type="InterPro" id="IPR001900">
    <property type="entry name" value="RNase_II/R"/>
</dbReference>
<dbReference type="EC" id="3.1.13.1" evidence="8"/>
<dbReference type="InterPro" id="IPR012340">
    <property type="entry name" value="NA-bd_OB-fold"/>
</dbReference>
<dbReference type="CDD" id="cd04471">
    <property type="entry name" value="S1_RNase_R"/>
    <property type="match status" value="1"/>
</dbReference>
<evidence type="ECO:0000256" key="8">
    <source>
        <dbReference type="HAMAP-Rule" id="MF_01895"/>
    </source>
</evidence>
<comment type="similarity">
    <text evidence="8">Belongs to the RNR ribonuclease family. RNase R subfamily.</text>
</comment>
<evidence type="ECO:0000256" key="7">
    <source>
        <dbReference type="ARBA" id="ARBA00022884"/>
    </source>
</evidence>
<dbReference type="InterPro" id="IPR003029">
    <property type="entry name" value="S1_domain"/>
</dbReference>
<dbReference type="SUPFAM" id="SSF50249">
    <property type="entry name" value="Nucleic acid-binding proteins"/>
    <property type="match status" value="4"/>
</dbReference>
<dbReference type="Pfam" id="PF17876">
    <property type="entry name" value="CSD2"/>
    <property type="match status" value="1"/>
</dbReference>
<dbReference type="SMART" id="SM00955">
    <property type="entry name" value="RNB"/>
    <property type="match status" value="1"/>
</dbReference>
<dbReference type="HAMAP" id="MF_01895">
    <property type="entry name" value="RNase_R"/>
    <property type="match status" value="1"/>
</dbReference>
<comment type="caution">
    <text evidence="10">The sequence shown here is derived from an EMBL/GenBank/DDBJ whole genome shotgun (WGS) entry which is preliminary data.</text>
</comment>
<keyword evidence="6 8" id="KW-0269">Exonuclease</keyword>
<evidence type="ECO:0000256" key="5">
    <source>
        <dbReference type="ARBA" id="ARBA00022801"/>
    </source>
</evidence>
<reference evidence="10 11" key="1">
    <citation type="submission" date="2019-03" db="EMBL/GenBank/DDBJ databases">
        <title>Genomic Encyclopedia of Type Strains, Phase III (KMG-III): the genomes of soil and plant-associated and newly described type strains.</title>
        <authorList>
            <person name="Whitman W."/>
        </authorList>
    </citation>
    <scope>NUCLEOTIDE SEQUENCE [LARGE SCALE GENOMIC DNA]</scope>
    <source>
        <strain evidence="10 11">CGMCC 1.12802</strain>
    </source>
</reference>
<dbReference type="PROSITE" id="PS01175">
    <property type="entry name" value="RIBONUCLEASE_II"/>
    <property type="match status" value="1"/>
</dbReference>
<comment type="subcellular location">
    <subcellularLocation>
        <location evidence="2 8">Cytoplasm</location>
    </subcellularLocation>
</comment>
<dbReference type="NCBIfam" id="TIGR02063">
    <property type="entry name" value="RNase_R"/>
    <property type="match status" value="1"/>
</dbReference>
<dbReference type="OrthoDB" id="9764149at2"/>